<dbReference type="NCBIfam" id="TIGR01746">
    <property type="entry name" value="Thioester-redct"/>
    <property type="match status" value="1"/>
</dbReference>
<keyword evidence="2" id="KW-0597">Phosphoprotein</keyword>
<organism evidence="4 5">
    <name type="scientific">Actinomadura barringtoniae</name>
    <dbReference type="NCBI Taxonomy" id="1427535"/>
    <lineage>
        <taxon>Bacteria</taxon>
        <taxon>Bacillati</taxon>
        <taxon>Actinomycetota</taxon>
        <taxon>Actinomycetes</taxon>
        <taxon>Streptosporangiales</taxon>
        <taxon>Thermomonosporaceae</taxon>
        <taxon>Actinomadura</taxon>
    </lineage>
</organism>
<evidence type="ECO:0000256" key="2">
    <source>
        <dbReference type="ARBA" id="ARBA00022553"/>
    </source>
</evidence>
<dbReference type="InterPro" id="IPR013120">
    <property type="entry name" value="FAR_NAD-bd"/>
</dbReference>
<dbReference type="CDD" id="cd05235">
    <property type="entry name" value="SDR_e1"/>
    <property type="match status" value="1"/>
</dbReference>
<keyword evidence="5" id="KW-1185">Reference proteome</keyword>
<proteinExistence type="predicted"/>
<evidence type="ECO:0000313" key="4">
    <source>
        <dbReference type="EMBL" id="MBO2446895.1"/>
    </source>
</evidence>
<dbReference type="AlphaFoldDB" id="A0A939P7G9"/>
<sequence length="385" mass="41163">MDLAPPPAAILLTGATGFLGAHVCAELLIRYPSARIFCLIRADGAERAGKRLARNFKRLRLGDERSMGRLVPVPGDLSKPRLGLSEVDYGELAERVEAIYHCAANLSLVASYEALIPANVTGTQEIIRLARQGSPKHLHHVSSLGVFLAGRRQGLTRVDEATLPAIEDAGPVGYAMSKVAGELAVHDAAPALPVTIYRPGLIFGQSRTGISTNDDMIAQILRVGARVGCLPDSTAPLHTGCVDDVARWIVALAAANAPGRVFHPATSGEPTFAEMVGHFRALGHRMEPVPIRSWWREVEERERNAASLTVRLARTAIDLVLGDPDPAWPHIESTTTATALRRLGHDRRAPGASYFHALSSHLVALGKLPAPGARPVLATTKGRSA</sequence>
<dbReference type="InterPro" id="IPR036291">
    <property type="entry name" value="NAD(P)-bd_dom_sf"/>
</dbReference>
<accession>A0A939P7G9</accession>
<dbReference type="Pfam" id="PF07993">
    <property type="entry name" value="NAD_binding_4"/>
    <property type="match status" value="1"/>
</dbReference>
<dbReference type="SUPFAM" id="SSF51735">
    <property type="entry name" value="NAD(P)-binding Rossmann-fold domains"/>
    <property type="match status" value="1"/>
</dbReference>
<gene>
    <name evidence="4" type="ORF">J4573_07315</name>
</gene>
<evidence type="ECO:0000256" key="1">
    <source>
        <dbReference type="ARBA" id="ARBA00022450"/>
    </source>
</evidence>
<dbReference type="EMBL" id="JAGEOJ010000003">
    <property type="protein sequence ID" value="MBO2446895.1"/>
    <property type="molecule type" value="Genomic_DNA"/>
</dbReference>
<dbReference type="Gene3D" id="3.40.50.720">
    <property type="entry name" value="NAD(P)-binding Rossmann-like Domain"/>
    <property type="match status" value="1"/>
</dbReference>
<dbReference type="PANTHER" id="PTHR44845">
    <property type="entry name" value="CARRIER DOMAIN-CONTAINING PROTEIN"/>
    <property type="match status" value="1"/>
</dbReference>
<evidence type="ECO:0000313" key="5">
    <source>
        <dbReference type="Proteomes" id="UP000669179"/>
    </source>
</evidence>
<dbReference type="RefSeq" id="WP_208254519.1">
    <property type="nucleotide sequence ID" value="NZ_JAGEOJ010000003.1"/>
</dbReference>
<reference evidence="4" key="1">
    <citation type="submission" date="2021-03" db="EMBL/GenBank/DDBJ databases">
        <authorList>
            <person name="Kanchanasin P."/>
            <person name="Saeng-In P."/>
            <person name="Phongsopitanun W."/>
            <person name="Yuki M."/>
            <person name="Kudo T."/>
            <person name="Ohkuma M."/>
            <person name="Tanasupawat S."/>
        </authorList>
    </citation>
    <scope>NUCLEOTIDE SEQUENCE</scope>
    <source>
        <strain evidence="4">GKU 128</strain>
    </source>
</reference>
<name>A0A939P7G9_9ACTN</name>
<comment type="caution">
    <text evidence="4">The sequence shown here is derived from an EMBL/GenBank/DDBJ whole genome shotgun (WGS) entry which is preliminary data.</text>
</comment>
<evidence type="ECO:0000259" key="3">
    <source>
        <dbReference type="Pfam" id="PF07993"/>
    </source>
</evidence>
<protein>
    <submittedName>
        <fullName evidence="4">Thioester reductase domain-containing protein</fullName>
    </submittedName>
</protein>
<feature type="domain" description="Thioester reductase (TE)" evidence="3">
    <location>
        <begin position="12"/>
        <end position="239"/>
    </location>
</feature>
<dbReference type="Proteomes" id="UP000669179">
    <property type="component" value="Unassembled WGS sequence"/>
</dbReference>
<dbReference type="InterPro" id="IPR010080">
    <property type="entry name" value="Thioester_reductase-like_dom"/>
</dbReference>
<dbReference type="PANTHER" id="PTHR44845:SF6">
    <property type="entry name" value="BETA-ALANINE-ACTIVATING ENZYME"/>
    <property type="match status" value="1"/>
</dbReference>
<keyword evidence="1" id="KW-0596">Phosphopantetheine</keyword>